<dbReference type="GO" id="GO:0016491">
    <property type="term" value="F:oxidoreductase activity"/>
    <property type="evidence" value="ECO:0007669"/>
    <property type="project" value="UniProtKB-KW"/>
</dbReference>
<sequence length="360" mass="40593">MEDPPQWFSLPVPHVQALAASLDGATNIPERYIRPEAEADPVADDDEGTVKIPVIDLGQAQLSPEESAKLGLACEQWGFFQLINHGVPTDLVEKIKMDIVEFFKLPIEEKEAFAQIPDNSYNGYGQIFVKSEDQKLEWGDMIALDTLPLKIRKMRFWPTYPPSFRDDLDAYASELKKVTNCLLRLMAENLGVEPEIMMNNFKDMQQSIRANYYPPCPKADKVFGISPHSDATGLTILLQANDVEGLQIRNNGVWFPVKPLPGTFVVNVGDLLEIFSNGKYKSIEHRVIVNTEKERLALATFHGPDKNCILRPLPQLVKGGAENYIASTHEDYTKGYFSKKLDGKSHLESVKLRELMQNMQ</sequence>
<gene>
    <name evidence="7" type="ORF">M6B38_298180</name>
</gene>
<protein>
    <submittedName>
        <fullName evidence="7">S-norcoclaurine synthase 1-like</fullName>
    </submittedName>
</protein>
<accession>A0AAX6HQ60</accession>
<evidence type="ECO:0000256" key="1">
    <source>
        <dbReference type="ARBA" id="ARBA00008056"/>
    </source>
</evidence>
<dbReference type="SUPFAM" id="SSF51197">
    <property type="entry name" value="Clavaminate synthase-like"/>
    <property type="match status" value="1"/>
</dbReference>
<dbReference type="InterPro" id="IPR050295">
    <property type="entry name" value="Plant_2OG-oxidoreductases"/>
</dbReference>
<dbReference type="Pfam" id="PF03171">
    <property type="entry name" value="2OG-FeII_Oxy"/>
    <property type="match status" value="1"/>
</dbReference>
<dbReference type="InterPro" id="IPR027443">
    <property type="entry name" value="IPNS-like_sf"/>
</dbReference>
<dbReference type="AlphaFoldDB" id="A0AAX6HQ60"/>
<dbReference type="FunFam" id="2.60.120.330:FF:000001">
    <property type="entry name" value="Protein SRG1"/>
    <property type="match status" value="1"/>
</dbReference>
<dbReference type="InterPro" id="IPR044861">
    <property type="entry name" value="IPNS-like_FE2OG_OXY"/>
</dbReference>
<keyword evidence="3 5" id="KW-0560">Oxidoreductase</keyword>
<reference evidence="7" key="1">
    <citation type="journal article" date="2023" name="GigaByte">
        <title>Genome assembly of the bearded iris, Iris pallida Lam.</title>
        <authorList>
            <person name="Bruccoleri R.E."/>
            <person name="Oakeley E.J."/>
            <person name="Faust A.M.E."/>
            <person name="Altorfer M."/>
            <person name="Dessus-Babus S."/>
            <person name="Burckhardt D."/>
            <person name="Oertli M."/>
            <person name="Naumann U."/>
            <person name="Petersen F."/>
            <person name="Wong J."/>
        </authorList>
    </citation>
    <scope>NUCLEOTIDE SEQUENCE</scope>
    <source>
        <strain evidence="7">GSM-AAB239-AS_SAM_17_03QT</strain>
    </source>
</reference>
<organism evidence="7 8">
    <name type="scientific">Iris pallida</name>
    <name type="common">Sweet iris</name>
    <dbReference type="NCBI Taxonomy" id="29817"/>
    <lineage>
        <taxon>Eukaryota</taxon>
        <taxon>Viridiplantae</taxon>
        <taxon>Streptophyta</taxon>
        <taxon>Embryophyta</taxon>
        <taxon>Tracheophyta</taxon>
        <taxon>Spermatophyta</taxon>
        <taxon>Magnoliopsida</taxon>
        <taxon>Liliopsida</taxon>
        <taxon>Asparagales</taxon>
        <taxon>Iridaceae</taxon>
        <taxon>Iridoideae</taxon>
        <taxon>Irideae</taxon>
        <taxon>Iris</taxon>
    </lineage>
</organism>
<dbReference type="InterPro" id="IPR026992">
    <property type="entry name" value="DIOX_N"/>
</dbReference>
<dbReference type="GO" id="GO:0046872">
    <property type="term" value="F:metal ion binding"/>
    <property type="evidence" value="ECO:0007669"/>
    <property type="project" value="UniProtKB-KW"/>
</dbReference>
<comment type="caution">
    <text evidence="7">The sequence shown here is derived from an EMBL/GenBank/DDBJ whole genome shotgun (WGS) entry which is preliminary data.</text>
</comment>
<evidence type="ECO:0000313" key="8">
    <source>
        <dbReference type="Proteomes" id="UP001140949"/>
    </source>
</evidence>
<keyword evidence="8" id="KW-1185">Reference proteome</keyword>
<evidence type="ECO:0000256" key="4">
    <source>
        <dbReference type="ARBA" id="ARBA00023004"/>
    </source>
</evidence>
<evidence type="ECO:0000313" key="7">
    <source>
        <dbReference type="EMBL" id="KAJ6842707.1"/>
    </source>
</evidence>
<dbReference type="Proteomes" id="UP001140949">
    <property type="component" value="Unassembled WGS sequence"/>
</dbReference>
<keyword evidence="2 5" id="KW-0479">Metal-binding</keyword>
<evidence type="ECO:0000256" key="3">
    <source>
        <dbReference type="ARBA" id="ARBA00023002"/>
    </source>
</evidence>
<dbReference type="EMBL" id="JANAVB010007399">
    <property type="protein sequence ID" value="KAJ6842707.1"/>
    <property type="molecule type" value="Genomic_DNA"/>
</dbReference>
<dbReference type="InterPro" id="IPR005123">
    <property type="entry name" value="Oxoglu/Fe-dep_dioxygenase_dom"/>
</dbReference>
<evidence type="ECO:0000256" key="5">
    <source>
        <dbReference type="RuleBase" id="RU003682"/>
    </source>
</evidence>
<feature type="domain" description="Fe2OG dioxygenase" evidence="6">
    <location>
        <begin position="204"/>
        <end position="304"/>
    </location>
</feature>
<proteinExistence type="inferred from homology"/>
<evidence type="ECO:0000259" key="6">
    <source>
        <dbReference type="PROSITE" id="PS51471"/>
    </source>
</evidence>
<dbReference type="PANTHER" id="PTHR47991">
    <property type="entry name" value="OXOGLUTARATE/IRON-DEPENDENT DIOXYGENASE"/>
    <property type="match status" value="1"/>
</dbReference>
<comment type="similarity">
    <text evidence="1 5">Belongs to the iron/ascorbate-dependent oxidoreductase family.</text>
</comment>
<name>A0AAX6HQ60_IRIPA</name>
<reference evidence="7" key="2">
    <citation type="submission" date="2023-04" db="EMBL/GenBank/DDBJ databases">
        <authorList>
            <person name="Bruccoleri R.E."/>
            <person name="Oakeley E.J."/>
            <person name="Faust A.-M."/>
            <person name="Dessus-Babus S."/>
            <person name="Altorfer M."/>
            <person name="Burckhardt D."/>
            <person name="Oertli M."/>
            <person name="Naumann U."/>
            <person name="Petersen F."/>
            <person name="Wong J."/>
        </authorList>
    </citation>
    <scope>NUCLEOTIDE SEQUENCE</scope>
    <source>
        <strain evidence="7">GSM-AAB239-AS_SAM_17_03QT</strain>
        <tissue evidence="7">Leaf</tissue>
    </source>
</reference>
<dbReference type="PROSITE" id="PS51471">
    <property type="entry name" value="FE2OG_OXY"/>
    <property type="match status" value="1"/>
</dbReference>
<evidence type="ECO:0000256" key="2">
    <source>
        <dbReference type="ARBA" id="ARBA00022723"/>
    </source>
</evidence>
<dbReference type="Gene3D" id="2.60.120.330">
    <property type="entry name" value="B-lactam Antibiotic, Isopenicillin N Synthase, Chain"/>
    <property type="match status" value="1"/>
</dbReference>
<dbReference type="Pfam" id="PF14226">
    <property type="entry name" value="DIOX_N"/>
    <property type="match status" value="1"/>
</dbReference>
<keyword evidence="4 5" id="KW-0408">Iron</keyword>